<keyword evidence="2" id="KW-0489">Methyltransferase</keyword>
<dbReference type="NCBIfam" id="TIGR01444">
    <property type="entry name" value="fkbM_fam"/>
    <property type="match status" value="1"/>
</dbReference>
<keyword evidence="2" id="KW-0808">Transferase</keyword>
<dbReference type="Proteomes" id="UP000245124">
    <property type="component" value="Unassembled WGS sequence"/>
</dbReference>
<dbReference type="InterPro" id="IPR029063">
    <property type="entry name" value="SAM-dependent_MTases_sf"/>
</dbReference>
<dbReference type="Pfam" id="PF05050">
    <property type="entry name" value="Methyltransf_21"/>
    <property type="match status" value="1"/>
</dbReference>
<protein>
    <submittedName>
        <fullName evidence="2">Methyltransferase FkbM family protein</fullName>
    </submittedName>
</protein>
<comment type="caution">
    <text evidence="2">The sequence shown here is derived from an EMBL/GenBank/DDBJ whole genome shotgun (WGS) entry which is preliminary data.</text>
</comment>
<reference evidence="2 3" key="1">
    <citation type="submission" date="2017-06" db="EMBL/GenBank/DDBJ databases">
        <title>Genome sequencing of cyanobaciteial culture collection at National Institute for Environmental Studies (NIES).</title>
        <authorList>
            <person name="Hirose Y."/>
            <person name="Shimura Y."/>
            <person name="Fujisawa T."/>
            <person name="Nakamura Y."/>
            <person name="Kawachi M."/>
        </authorList>
    </citation>
    <scope>NUCLEOTIDE SEQUENCE [LARGE SCALE GENOMIC DNA]</scope>
    <source>
        <strain evidence="2 3">NIES-4072</strain>
    </source>
</reference>
<name>A0A2R5G0W8_NOSCO</name>
<dbReference type="InterPro" id="IPR052514">
    <property type="entry name" value="SAM-dependent_MTase"/>
</dbReference>
<evidence type="ECO:0000259" key="1">
    <source>
        <dbReference type="Pfam" id="PF05050"/>
    </source>
</evidence>
<dbReference type="Gene3D" id="3.40.50.150">
    <property type="entry name" value="Vaccinia Virus protein VP39"/>
    <property type="match status" value="1"/>
</dbReference>
<evidence type="ECO:0000313" key="2">
    <source>
        <dbReference type="EMBL" id="GBG22113.1"/>
    </source>
</evidence>
<dbReference type="SUPFAM" id="SSF53335">
    <property type="entry name" value="S-adenosyl-L-methionine-dependent methyltransferases"/>
    <property type="match status" value="1"/>
</dbReference>
<evidence type="ECO:0000313" key="3">
    <source>
        <dbReference type="Proteomes" id="UP000245124"/>
    </source>
</evidence>
<dbReference type="PANTHER" id="PTHR34203:SF13">
    <property type="entry name" value="EXPRESSED PROTEIN"/>
    <property type="match status" value="1"/>
</dbReference>
<dbReference type="GO" id="GO:0032259">
    <property type="term" value="P:methylation"/>
    <property type="evidence" value="ECO:0007669"/>
    <property type="project" value="UniProtKB-KW"/>
</dbReference>
<sequence>MTALTCETILPNGMKIFYLREEEVLTLYEQIQEYFRNGIELHEDDTVFDVGANIGLFTLCVYHLCNQNVNVYAFEPIPAIFDVLHANAQRVDPEKLRVFPCGLSREAKIMTFAYYPNATPLSNAYPEGLKEDREQLKRTVLKNLKDAPPFIRWLRWLPPFLRSFILDFKLEKAFQIEPVNCQLRTISDIVRNHNIQQIDLLKVDVEKSELDVLLGIEEPHWQIIKQVVVEVHDFDSRVEKITTLLKEQGLSKITIEQEPIFKGSKIFNLYALR</sequence>
<dbReference type="PANTHER" id="PTHR34203">
    <property type="entry name" value="METHYLTRANSFERASE, FKBM FAMILY PROTEIN"/>
    <property type="match status" value="1"/>
</dbReference>
<accession>A0A2R5G0W8</accession>
<gene>
    <name evidence="2" type="ORF">NIES4072_58190</name>
</gene>
<feature type="domain" description="Methyltransferase FkbM" evidence="1">
    <location>
        <begin position="49"/>
        <end position="249"/>
    </location>
</feature>
<dbReference type="AlphaFoldDB" id="A0A2R5G0W8"/>
<organism evidence="2 3">
    <name type="scientific">Nostoc commune NIES-4072</name>
    <dbReference type="NCBI Taxonomy" id="2005467"/>
    <lineage>
        <taxon>Bacteria</taxon>
        <taxon>Bacillati</taxon>
        <taxon>Cyanobacteriota</taxon>
        <taxon>Cyanophyceae</taxon>
        <taxon>Nostocales</taxon>
        <taxon>Nostocaceae</taxon>
        <taxon>Nostoc</taxon>
    </lineage>
</organism>
<dbReference type="InterPro" id="IPR006342">
    <property type="entry name" value="FkbM_mtfrase"/>
</dbReference>
<proteinExistence type="predicted"/>
<keyword evidence="3" id="KW-1185">Reference proteome</keyword>
<dbReference type="GO" id="GO:0008168">
    <property type="term" value="F:methyltransferase activity"/>
    <property type="evidence" value="ECO:0007669"/>
    <property type="project" value="UniProtKB-KW"/>
</dbReference>
<dbReference type="EMBL" id="BDUD01000001">
    <property type="protein sequence ID" value="GBG22113.1"/>
    <property type="molecule type" value="Genomic_DNA"/>
</dbReference>
<dbReference type="RefSeq" id="WP_219930075.1">
    <property type="nucleotide sequence ID" value="NZ_BDUD01000001.1"/>
</dbReference>